<dbReference type="Pfam" id="PF04851">
    <property type="entry name" value="ResIII"/>
    <property type="match status" value="1"/>
</dbReference>
<evidence type="ECO:0000313" key="2">
    <source>
        <dbReference type="EMBL" id="KAK8894551.1"/>
    </source>
</evidence>
<dbReference type="InterPro" id="IPR006935">
    <property type="entry name" value="Helicase/UvrB_N"/>
</dbReference>
<dbReference type="InterPro" id="IPR027417">
    <property type="entry name" value="P-loop_NTPase"/>
</dbReference>
<name>A0ABR2KU57_9EUKA</name>
<proteinExistence type="predicted"/>
<dbReference type="SUPFAM" id="SSF52540">
    <property type="entry name" value="P-loop containing nucleoside triphosphate hydrolases"/>
    <property type="match status" value="1"/>
</dbReference>
<dbReference type="EMBL" id="JAPFFF010000003">
    <property type="protein sequence ID" value="KAK8894551.1"/>
    <property type="molecule type" value="Genomic_DNA"/>
</dbReference>
<gene>
    <name evidence="2" type="ORF">M9Y10_022985</name>
</gene>
<evidence type="ECO:0000313" key="3">
    <source>
        <dbReference type="Proteomes" id="UP001470230"/>
    </source>
</evidence>
<feature type="domain" description="Helicase/UvrB N-terminal" evidence="1">
    <location>
        <begin position="48"/>
        <end position="173"/>
    </location>
</feature>
<sequence length="185" mass="21828">MNDETAIKHLASGEHKYCFDDEYYDENGDIDFRDYDNCLSMNHNKYDLRKISKKIKSKKFIFEALIGSGESTEIRKWISSHKTEKFMVIVPTVNIIEKFYTKMDDVDVKSIRLGVNDNAFKEFHKAIHDEVKIIITTYNTAPKCLGDLIKEYYMKEQRLDFFLVIDEAHMLLHHIGLIEITKEFD</sequence>
<dbReference type="Gene3D" id="3.40.50.300">
    <property type="entry name" value="P-loop containing nucleotide triphosphate hydrolases"/>
    <property type="match status" value="1"/>
</dbReference>
<protein>
    <recommendedName>
        <fullName evidence="1">Helicase/UvrB N-terminal domain-containing protein</fullName>
    </recommendedName>
</protein>
<accession>A0ABR2KU57</accession>
<evidence type="ECO:0000259" key="1">
    <source>
        <dbReference type="Pfam" id="PF04851"/>
    </source>
</evidence>
<comment type="caution">
    <text evidence="2">The sequence shown here is derived from an EMBL/GenBank/DDBJ whole genome shotgun (WGS) entry which is preliminary data.</text>
</comment>
<dbReference type="Proteomes" id="UP001470230">
    <property type="component" value="Unassembled WGS sequence"/>
</dbReference>
<keyword evidence="3" id="KW-1185">Reference proteome</keyword>
<organism evidence="2 3">
    <name type="scientific">Tritrichomonas musculus</name>
    <dbReference type="NCBI Taxonomy" id="1915356"/>
    <lineage>
        <taxon>Eukaryota</taxon>
        <taxon>Metamonada</taxon>
        <taxon>Parabasalia</taxon>
        <taxon>Tritrichomonadida</taxon>
        <taxon>Tritrichomonadidae</taxon>
        <taxon>Tritrichomonas</taxon>
    </lineage>
</organism>
<reference evidence="2 3" key="1">
    <citation type="submission" date="2024-04" db="EMBL/GenBank/DDBJ databases">
        <title>Tritrichomonas musculus Genome.</title>
        <authorList>
            <person name="Alves-Ferreira E."/>
            <person name="Grigg M."/>
            <person name="Lorenzi H."/>
            <person name="Galac M."/>
        </authorList>
    </citation>
    <scope>NUCLEOTIDE SEQUENCE [LARGE SCALE GENOMIC DNA]</scope>
    <source>
        <strain evidence="2 3">EAF2021</strain>
    </source>
</reference>